<dbReference type="Proteomes" id="UP000000715">
    <property type="component" value="Unplaced"/>
</dbReference>
<evidence type="ECO:0000313" key="1">
    <source>
        <dbReference type="Proteomes" id="UP000000715"/>
    </source>
</evidence>
<dbReference type="Pfam" id="PF00022">
    <property type="entry name" value="Actin"/>
    <property type="match status" value="1"/>
</dbReference>
<dbReference type="RefSeq" id="XP_044922672.1">
    <property type="nucleotide sequence ID" value="XM_045066737.1"/>
</dbReference>
<dbReference type="SUPFAM" id="SSF53067">
    <property type="entry name" value="Actin-like ATPase domain"/>
    <property type="match status" value="1"/>
</dbReference>
<evidence type="ECO:0000313" key="2">
    <source>
        <dbReference type="RefSeq" id="XP_044922672.1"/>
    </source>
</evidence>
<dbReference type="OrthoDB" id="5132116at2759"/>
<keyword evidence="1" id="KW-1185">Reference proteome</keyword>
<protein>
    <submittedName>
        <fullName evidence="2">Actin, muscle-like</fullName>
    </submittedName>
</protein>
<dbReference type="AlphaFoldDB" id="A0A8U0RDU2"/>
<dbReference type="InterPro" id="IPR043129">
    <property type="entry name" value="ATPase_NBD"/>
</dbReference>
<dbReference type="Gene3D" id="3.90.640.10">
    <property type="entry name" value="Actin, Chain A, domain 4"/>
    <property type="match status" value="1"/>
</dbReference>
<dbReference type="GeneID" id="101690322"/>
<sequence length="201" mass="22522">MLLSVHRFTTIPAEQEIMCDIKKKLCYVTQDFEQEMATQPPAPPWRSCELIDGQAITISITIGSAALRSSSSLPSWTGILWHPQNTFNSNMKCDVDNHKDLKINIGLSGGTTVSPSIADEMQETTALSPNTMKIKIIAQPEYKYPVWIGGSIPASLSTFQQMRLRKQTGGRRVPPLHHPLQGENECIRCQLRVHRNLDQPK</sequence>
<gene>
    <name evidence="2" type="primary">LOC101690322</name>
</gene>
<accession>A0A8U0RDU2</accession>
<dbReference type="Gene3D" id="3.30.420.40">
    <property type="match status" value="2"/>
</dbReference>
<organism evidence="1 2">
    <name type="scientific">Mustela putorius furo</name>
    <name type="common">European domestic ferret</name>
    <name type="synonym">Mustela furo</name>
    <dbReference type="NCBI Taxonomy" id="9669"/>
    <lineage>
        <taxon>Eukaryota</taxon>
        <taxon>Metazoa</taxon>
        <taxon>Chordata</taxon>
        <taxon>Craniata</taxon>
        <taxon>Vertebrata</taxon>
        <taxon>Euteleostomi</taxon>
        <taxon>Mammalia</taxon>
        <taxon>Eutheria</taxon>
        <taxon>Laurasiatheria</taxon>
        <taxon>Carnivora</taxon>
        <taxon>Caniformia</taxon>
        <taxon>Musteloidea</taxon>
        <taxon>Mustelidae</taxon>
        <taxon>Mustelinae</taxon>
        <taxon>Mustela</taxon>
    </lineage>
</organism>
<dbReference type="InterPro" id="IPR004000">
    <property type="entry name" value="Actin"/>
</dbReference>
<proteinExistence type="predicted"/>
<reference evidence="2" key="1">
    <citation type="submission" date="2025-08" db="UniProtKB">
        <authorList>
            <consortium name="RefSeq"/>
        </authorList>
    </citation>
    <scope>IDENTIFICATION</scope>
    <source>
        <tissue evidence="2">Brain</tissue>
    </source>
</reference>
<name>A0A8U0RDU2_MUSPF</name>
<dbReference type="PANTHER" id="PTHR11937">
    <property type="entry name" value="ACTIN"/>
    <property type="match status" value="1"/>
</dbReference>